<evidence type="ECO:0000313" key="4">
    <source>
        <dbReference type="EMBL" id="MDQ0423963.1"/>
    </source>
</evidence>
<dbReference type="Gene3D" id="3.40.50.300">
    <property type="entry name" value="P-loop containing nucleotide triphosphate hydrolases"/>
    <property type="match status" value="1"/>
</dbReference>
<keyword evidence="2" id="KW-0472">Membrane</keyword>
<feature type="domain" description="G" evidence="3">
    <location>
        <begin position="95"/>
        <end position="234"/>
    </location>
</feature>
<dbReference type="GO" id="GO:0051301">
    <property type="term" value="P:cell division"/>
    <property type="evidence" value="ECO:0007669"/>
    <property type="project" value="UniProtKB-KW"/>
</dbReference>
<keyword evidence="2" id="KW-0812">Transmembrane</keyword>
<feature type="transmembrane region" description="Helical" evidence="2">
    <location>
        <begin position="455"/>
        <end position="476"/>
    </location>
</feature>
<dbReference type="Proteomes" id="UP001240250">
    <property type="component" value="Unassembled WGS sequence"/>
</dbReference>
<accession>A0ABU0GF27</accession>
<protein>
    <submittedName>
        <fullName evidence="4">GTP-binding protein EngB required for normal cell division</fullName>
    </submittedName>
</protein>
<proteinExistence type="predicted"/>
<feature type="compositionally biased region" description="Low complexity" evidence="1">
    <location>
        <begin position="1"/>
        <end position="14"/>
    </location>
</feature>
<reference evidence="4 5" key="1">
    <citation type="submission" date="2023-07" db="EMBL/GenBank/DDBJ databases">
        <title>Sequencing the genomes of 1000 actinobacteria strains.</title>
        <authorList>
            <person name="Klenk H.-P."/>
        </authorList>
    </citation>
    <scope>NUCLEOTIDE SEQUENCE [LARGE SCALE GENOMIC DNA]</scope>
    <source>
        <strain evidence="4 5">DSM 14785</strain>
    </source>
</reference>
<dbReference type="InterPro" id="IPR005662">
    <property type="entry name" value="GTPase_Era-like"/>
</dbReference>
<gene>
    <name evidence="4" type="ORF">JO380_000344</name>
</gene>
<comment type="caution">
    <text evidence="4">The sequence shown here is derived from an EMBL/GenBank/DDBJ whole genome shotgun (WGS) entry which is preliminary data.</text>
</comment>
<keyword evidence="4" id="KW-0132">Cell division</keyword>
<evidence type="ECO:0000313" key="5">
    <source>
        <dbReference type="Proteomes" id="UP001240250"/>
    </source>
</evidence>
<evidence type="ECO:0000259" key="3">
    <source>
        <dbReference type="Pfam" id="PF01926"/>
    </source>
</evidence>
<name>A0ABU0GF27_9CELL</name>
<dbReference type="InterPro" id="IPR006073">
    <property type="entry name" value="GTP-bd"/>
</dbReference>
<dbReference type="PANTHER" id="PTHR42698:SF1">
    <property type="entry name" value="GTPASE ERA, MITOCHONDRIAL"/>
    <property type="match status" value="1"/>
</dbReference>
<dbReference type="Pfam" id="PF01926">
    <property type="entry name" value="MMR_HSR1"/>
    <property type="match status" value="1"/>
</dbReference>
<dbReference type="EMBL" id="JAUSVM010000001">
    <property type="protein sequence ID" value="MDQ0423963.1"/>
    <property type="molecule type" value="Genomic_DNA"/>
</dbReference>
<feature type="region of interest" description="Disordered" evidence="1">
    <location>
        <begin position="1"/>
        <end position="39"/>
    </location>
</feature>
<keyword evidence="4" id="KW-0131">Cell cycle</keyword>
<evidence type="ECO:0000256" key="2">
    <source>
        <dbReference type="SAM" id="Phobius"/>
    </source>
</evidence>
<keyword evidence="2" id="KW-1133">Transmembrane helix</keyword>
<dbReference type="PANTHER" id="PTHR42698">
    <property type="entry name" value="GTPASE ERA"/>
    <property type="match status" value="1"/>
</dbReference>
<evidence type="ECO:0000256" key="1">
    <source>
        <dbReference type="SAM" id="MobiDB-lite"/>
    </source>
</evidence>
<feature type="transmembrane region" description="Helical" evidence="2">
    <location>
        <begin position="422"/>
        <end position="443"/>
    </location>
</feature>
<dbReference type="RefSeq" id="WP_070320851.1">
    <property type="nucleotide sequence ID" value="NZ_JAUSVM010000001.1"/>
</dbReference>
<keyword evidence="5" id="KW-1185">Reference proteome</keyword>
<organism evidence="4 5">
    <name type="scientific">Cellulomonas iranensis</name>
    <dbReference type="NCBI Taxonomy" id="76862"/>
    <lineage>
        <taxon>Bacteria</taxon>
        <taxon>Bacillati</taxon>
        <taxon>Actinomycetota</taxon>
        <taxon>Actinomycetes</taxon>
        <taxon>Micrococcales</taxon>
        <taxon>Cellulomonadaceae</taxon>
        <taxon>Cellulomonas</taxon>
    </lineage>
</organism>
<sequence>MSDDPTTTTVPTVPGDASRTAARPVPAEDAPTSGAAPAGAVRGAVTAELEERVAALGGALAAGGDRLDPEVVERVEATVERVRERLALGVDHTVVALAGGTGSGKSSLFNAVSGLRFADVGVRRPTTSRVTACVWGGDGDDLLDWIGVDDEHRIERESLLDGDREASLRGLVLLDLPDHDSIAPEHRDVVDRVLPQVDLLVWVVDPQKYADDALHSGYLRRMTGRDASMLVVLNQVDTVPSDVRGDLVADVRRLLVEDGLPDVRVHEVSTVTGEGVAELRDVLAAAVAQRSGAAVHADAEVADAARLVRSQVAARDPAPGALALGVVVDRLASAAGLAAVGAAVAAAVRGGATRAPGLGDVHADGVGLARASWLSGITQGLPSRWSADLRERVATTAELRLAVTDALAHVPLAVRRSRAADALLGVAAVAALGALVLAGLLVADGAGAAVPWVPTGVLVGAAVAAALVLLVASSLVRRRAAVRRGARVVADGRSALESVARVRLLAPTQDVLAEHRQVRELAQRAGAGD</sequence>
<dbReference type="SUPFAM" id="SSF52540">
    <property type="entry name" value="P-loop containing nucleoside triphosphate hydrolases"/>
    <property type="match status" value="1"/>
</dbReference>
<dbReference type="InterPro" id="IPR027417">
    <property type="entry name" value="P-loop_NTPase"/>
</dbReference>